<evidence type="ECO:0000259" key="6">
    <source>
        <dbReference type="SMART" id="SM00363"/>
    </source>
</evidence>
<reference evidence="7 8" key="1">
    <citation type="submission" date="2016-11" db="EMBL/GenBank/DDBJ databases">
        <title>Draft Genome Sequences of Nine Cyanobacterial Strains from Diverse Habitats.</title>
        <authorList>
            <person name="Zhu T."/>
            <person name="Hou S."/>
            <person name="Lu X."/>
            <person name="Hess W.R."/>
        </authorList>
    </citation>
    <scope>NUCLEOTIDE SEQUENCE [LARGE SCALE GENOMIC DNA]</scope>
    <source>
        <strain evidence="7 8">NIES-593</strain>
    </source>
</reference>
<dbReference type="Gene3D" id="3.30.70.580">
    <property type="entry name" value="Pseudouridine synthase I, catalytic domain, N-terminal subdomain"/>
    <property type="match status" value="1"/>
</dbReference>
<dbReference type="PANTHER" id="PTHR47683">
    <property type="entry name" value="PSEUDOURIDINE SYNTHASE FAMILY PROTEIN-RELATED"/>
    <property type="match status" value="1"/>
</dbReference>
<dbReference type="InterPro" id="IPR020103">
    <property type="entry name" value="PsdUridine_synth_cat_dom_sf"/>
</dbReference>
<dbReference type="STRING" id="1921803.NIES593_02230"/>
<dbReference type="CDD" id="cd02870">
    <property type="entry name" value="PseudoU_synth_RsuA_like"/>
    <property type="match status" value="1"/>
</dbReference>
<evidence type="ECO:0000256" key="5">
    <source>
        <dbReference type="RuleBase" id="RU003887"/>
    </source>
</evidence>
<proteinExistence type="inferred from homology"/>
<dbReference type="GO" id="GO:0003723">
    <property type="term" value="F:RNA binding"/>
    <property type="evidence" value="ECO:0007669"/>
    <property type="project" value="UniProtKB-KW"/>
</dbReference>
<dbReference type="RefSeq" id="WP_073598003.1">
    <property type="nucleotide sequence ID" value="NZ_MRCB01000001.1"/>
</dbReference>
<dbReference type="InterPro" id="IPR000748">
    <property type="entry name" value="PsdUridine_synth_RsuA/RluB/E/F"/>
</dbReference>
<evidence type="ECO:0000313" key="8">
    <source>
        <dbReference type="Proteomes" id="UP000186868"/>
    </source>
</evidence>
<dbReference type="FunFam" id="3.30.70.1560:FF:000001">
    <property type="entry name" value="Pseudouridine synthase"/>
    <property type="match status" value="1"/>
</dbReference>
<dbReference type="GO" id="GO:0000455">
    <property type="term" value="P:enzyme-directed rRNA pseudouridine synthesis"/>
    <property type="evidence" value="ECO:0007669"/>
    <property type="project" value="UniProtKB-ARBA"/>
</dbReference>
<protein>
    <recommendedName>
        <fullName evidence="5">Pseudouridine synthase</fullName>
        <ecNumber evidence="5">5.4.99.-</ecNumber>
    </recommendedName>
</protein>
<name>A0A1U7HTL8_9CYAN</name>
<dbReference type="EC" id="5.4.99.-" evidence="5"/>
<dbReference type="AlphaFoldDB" id="A0A1U7HTL8"/>
<dbReference type="SMART" id="SM00363">
    <property type="entry name" value="S4"/>
    <property type="match status" value="1"/>
</dbReference>
<dbReference type="SUPFAM" id="SSF55174">
    <property type="entry name" value="Alpha-L RNA-binding motif"/>
    <property type="match status" value="1"/>
</dbReference>
<dbReference type="PROSITE" id="PS50889">
    <property type="entry name" value="S4"/>
    <property type="match status" value="1"/>
</dbReference>
<dbReference type="PROSITE" id="PS01149">
    <property type="entry name" value="PSI_RSU"/>
    <property type="match status" value="1"/>
</dbReference>
<feature type="domain" description="RNA-binding S4" evidence="6">
    <location>
        <begin position="3"/>
        <end position="62"/>
    </location>
</feature>
<dbReference type="PANTHER" id="PTHR47683:SF2">
    <property type="entry name" value="RNA-BINDING S4 DOMAIN-CONTAINING PROTEIN"/>
    <property type="match status" value="1"/>
</dbReference>
<dbReference type="Pfam" id="PF01479">
    <property type="entry name" value="S4"/>
    <property type="match status" value="1"/>
</dbReference>
<dbReference type="Gene3D" id="3.30.70.1560">
    <property type="entry name" value="Alpha-L RNA-binding motif"/>
    <property type="match status" value="1"/>
</dbReference>
<dbReference type="Gene3D" id="3.10.290.10">
    <property type="entry name" value="RNA-binding S4 domain"/>
    <property type="match status" value="1"/>
</dbReference>
<dbReference type="OrthoDB" id="9807213at2"/>
<dbReference type="InterPro" id="IPR002942">
    <property type="entry name" value="S4_RNA-bd"/>
</dbReference>
<accession>A0A1U7HTL8</accession>
<evidence type="ECO:0000256" key="3">
    <source>
        <dbReference type="ARBA" id="ARBA00023235"/>
    </source>
</evidence>
<evidence type="ECO:0000313" key="7">
    <source>
        <dbReference type="EMBL" id="OKH26874.1"/>
    </source>
</evidence>
<dbReference type="InterPro" id="IPR018496">
    <property type="entry name" value="PsdUridine_synth_RsuA/RluB_CS"/>
</dbReference>
<evidence type="ECO:0000256" key="1">
    <source>
        <dbReference type="ARBA" id="ARBA00008348"/>
    </source>
</evidence>
<dbReference type="GO" id="GO:0005829">
    <property type="term" value="C:cytosol"/>
    <property type="evidence" value="ECO:0007669"/>
    <property type="project" value="UniProtKB-ARBA"/>
</dbReference>
<dbReference type="InterPro" id="IPR020094">
    <property type="entry name" value="TruA/RsuA/RluB/E/F_N"/>
</dbReference>
<dbReference type="Proteomes" id="UP000186868">
    <property type="component" value="Unassembled WGS sequence"/>
</dbReference>
<dbReference type="NCBIfam" id="TIGR00093">
    <property type="entry name" value="pseudouridine synthase"/>
    <property type="match status" value="1"/>
</dbReference>
<organism evidence="7 8">
    <name type="scientific">Hydrococcus rivularis NIES-593</name>
    <dbReference type="NCBI Taxonomy" id="1921803"/>
    <lineage>
        <taxon>Bacteria</taxon>
        <taxon>Bacillati</taxon>
        <taxon>Cyanobacteriota</taxon>
        <taxon>Cyanophyceae</taxon>
        <taxon>Pleurocapsales</taxon>
        <taxon>Hydrococcaceae</taxon>
        <taxon>Hydrococcus</taxon>
    </lineage>
</organism>
<keyword evidence="3 5" id="KW-0413">Isomerase</keyword>
<keyword evidence="2 4" id="KW-0694">RNA-binding</keyword>
<dbReference type="CDD" id="cd00165">
    <property type="entry name" value="S4"/>
    <property type="match status" value="1"/>
</dbReference>
<comment type="caution">
    <text evidence="7">The sequence shown here is derived from an EMBL/GenBank/DDBJ whole genome shotgun (WGS) entry which is preliminary data.</text>
</comment>
<evidence type="ECO:0000256" key="2">
    <source>
        <dbReference type="ARBA" id="ARBA00022884"/>
    </source>
</evidence>
<dbReference type="InterPro" id="IPR036986">
    <property type="entry name" value="S4_RNA-bd_sf"/>
</dbReference>
<dbReference type="Pfam" id="PF00849">
    <property type="entry name" value="PseudoU_synth_2"/>
    <property type="match status" value="1"/>
</dbReference>
<dbReference type="InterPro" id="IPR042092">
    <property type="entry name" value="PsdUridine_s_RsuA/RluB/E/F_cat"/>
</dbReference>
<gene>
    <name evidence="7" type="ORF">NIES593_02230</name>
</gene>
<comment type="similarity">
    <text evidence="1 5">Belongs to the pseudouridine synthase RsuA family.</text>
</comment>
<dbReference type="FunFam" id="3.10.290.10:FF:000003">
    <property type="entry name" value="Pseudouridine synthase"/>
    <property type="match status" value="1"/>
</dbReference>
<dbReference type="InterPro" id="IPR050343">
    <property type="entry name" value="RsuA_PseudoU_synthase"/>
</dbReference>
<keyword evidence="8" id="KW-1185">Reference proteome</keyword>
<sequence length="252" mass="28768">MAERVQKILSQWGIASRRQAEQMILAGRVRLNGEIVSLGSKADPHRDRLEVDGKAIQPANRPELIYILLNKPIGVLSTCYDPQHRPTVLDLLAEDLRQGRGIHPVGRLDSNSTGALLLTNDGNLTLSLTHPRYHLPKTYQVWIDGHPSESVLQKWRDGIMLMGKKTLPARVEVLKHRDRQTLLEVILVEGRNRQIRRIVRQLGFEVLKLHRTAIGSIQLNRPKLHSGRYRFLDDNEIHFLKNRVNLVTATNI</sequence>
<dbReference type="EMBL" id="MRCB01000001">
    <property type="protein sequence ID" value="OKH26874.1"/>
    <property type="molecule type" value="Genomic_DNA"/>
</dbReference>
<dbReference type="GO" id="GO:0120159">
    <property type="term" value="F:rRNA pseudouridine synthase activity"/>
    <property type="evidence" value="ECO:0007669"/>
    <property type="project" value="UniProtKB-ARBA"/>
</dbReference>
<dbReference type="SUPFAM" id="SSF55120">
    <property type="entry name" value="Pseudouridine synthase"/>
    <property type="match status" value="1"/>
</dbReference>
<evidence type="ECO:0000256" key="4">
    <source>
        <dbReference type="PROSITE-ProRule" id="PRU00182"/>
    </source>
</evidence>
<dbReference type="InterPro" id="IPR006145">
    <property type="entry name" value="PsdUridine_synth_RsuA/RluA"/>
</dbReference>